<keyword evidence="9 14" id="KW-0862">Zinc</keyword>
<keyword evidence="13 14" id="KW-0472">Membrane</keyword>
<dbReference type="PIRSF" id="PIRSF006404">
    <property type="entry name" value="UCP006404_Pept_M50_CBS"/>
    <property type="match status" value="1"/>
</dbReference>
<proteinExistence type="inferred from homology"/>
<feature type="transmembrane region" description="Helical" evidence="14">
    <location>
        <begin position="20"/>
        <end position="38"/>
    </location>
</feature>
<keyword evidence="3 14" id="KW-1003">Cell membrane</keyword>
<feature type="domain" description="CBS" evidence="18">
    <location>
        <begin position="320"/>
        <end position="376"/>
    </location>
</feature>
<protein>
    <recommendedName>
        <fullName evidence="14">Zinc metalloprotease</fullName>
    </recommendedName>
</protein>
<dbReference type="Gene3D" id="3.10.580.10">
    <property type="entry name" value="CBS-domain"/>
    <property type="match status" value="1"/>
</dbReference>
<comment type="subcellular location">
    <subcellularLocation>
        <location evidence="1 14">Cell membrane</location>
        <topology evidence="1 14">Multi-pass membrane protein</topology>
    </subcellularLocation>
</comment>
<evidence type="ECO:0000256" key="13">
    <source>
        <dbReference type="ARBA" id="ARBA00023136"/>
    </source>
</evidence>
<keyword evidence="12 17" id="KW-0129">CBS domain</keyword>
<comment type="similarity">
    <text evidence="2 14">Belongs to the peptidase M50B family.</text>
</comment>
<evidence type="ECO:0000259" key="18">
    <source>
        <dbReference type="PROSITE" id="PS51371"/>
    </source>
</evidence>
<evidence type="ECO:0000256" key="8">
    <source>
        <dbReference type="ARBA" id="ARBA00022801"/>
    </source>
</evidence>
<evidence type="ECO:0000256" key="10">
    <source>
        <dbReference type="ARBA" id="ARBA00022989"/>
    </source>
</evidence>
<organism evidence="19 20">
    <name type="scientific">Saccharothrix ecbatanensis</name>
    <dbReference type="NCBI Taxonomy" id="1105145"/>
    <lineage>
        <taxon>Bacteria</taxon>
        <taxon>Bacillati</taxon>
        <taxon>Actinomycetota</taxon>
        <taxon>Actinomycetes</taxon>
        <taxon>Pseudonocardiales</taxon>
        <taxon>Pseudonocardiaceae</taxon>
        <taxon>Saccharothrix</taxon>
    </lineage>
</organism>
<dbReference type="PROSITE" id="PS51371">
    <property type="entry name" value="CBS"/>
    <property type="match status" value="2"/>
</dbReference>
<reference evidence="19 20" key="1">
    <citation type="submission" date="2020-08" db="EMBL/GenBank/DDBJ databases">
        <title>Sequencing the genomes of 1000 actinobacteria strains.</title>
        <authorList>
            <person name="Klenk H.-P."/>
        </authorList>
    </citation>
    <scope>NUCLEOTIDE SEQUENCE [LARGE SCALE GENOMIC DNA]</scope>
    <source>
        <strain evidence="19 20">DSM 45486</strain>
    </source>
</reference>
<dbReference type="AlphaFoldDB" id="A0A7W9M189"/>
<keyword evidence="10 14" id="KW-1133">Transmembrane helix</keyword>
<evidence type="ECO:0000256" key="17">
    <source>
        <dbReference type="PROSITE-ProRule" id="PRU00703"/>
    </source>
</evidence>
<keyword evidence="11 14" id="KW-0482">Metalloprotease</keyword>
<keyword evidence="6 14" id="KW-0479">Metal-binding</keyword>
<keyword evidence="20" id="KW-1185">Reference proteome</keyword>
<evidence type="ECO:0000256" key="12">
    <source>
        <dbReference type="ARBA" id="ARBA00023122"/>
    </source>
</evidence>
<dbReference type="EMBL" id="JACHMO010000001">
    <property type="protein sequence ID" value="MBB5803666.1"/>
    <property type="molecule type" value="Genomic_DNA"/>
</dbReference>
<evidence type="ECO:0000256" key="16">
    <source>
        <dbReference type="PIRSR" id="PIRSR006404-2"/>
    </source>
</evidence>
<feature type="transmembrane region" description="Helical" evidence="14">
    <location>
        <begin position="147"/>
        <end position="168"/>
    </location>
</feature>
<feature type="domain" description="CBS" evidence="18">
    <location>
        <begin position="254"/>
        <end position="314"/>
    </location>
</feature>
<evidence type="ECO:0000256" key="6">
    <source>
        <dbReference type="ARBA" id="ARBA00022723"/>
    </source>
</evidence>
<evidence type="ECO:0000256" key="9">
    <source>
        <dbReference type="ARBA" id="ARBA00022833"/>
    </source>
</evidence>
<keyword evidence="7" id="KW-0677">Repeat</keyword>
<feature type="binding site" evidence="16">
    <location>
        <position position="70"/>
    </location>
    <ligand>
        <name>Zn(2+)</name>
        <dbReference type="ChEBI" id="CHEBI:29105"/>
        <note>catalytic</note>
    </ligand>
</feature>
<dbReference type="PANTHER" id="PTHR39188">
    <property type="entry name" value="MEMBRANE-ASSOCIATED ZINC METALLOPROTEASE M50B"/>
    <property type="match status" value="1"/>
</dbReference>
<name>A0A7W9M189_9PSEU</name>
<feature type="transmembrane region" description="Helical" evidence="14">
    <location>
        <begin position="112"/>
        <end position="135"/>
    </location>
</feature>
<dbReference type="GO" id="GO:0008237">
    <property type="term" value="F:metallopeptidase activity"/>
    <property type="evidence" value="ECO:0007669"/>
    <property type="project" value="UniProtKB-UniRule"/>
</dbReference>
<dbReference type="InterPro" id="IPR016483">
    <property type="entry name" value="UCP006404_Pept_M50_CBS"/>
</dbReference>
<dbReference type="InterPro" id="IPR046342">
    <property type="entry name" value="CBS_dom_sf"/>
</dbReference>
<evidence type="ECO:0000256" key="14">
    <source>
        <dbReference type="PIRNR" id="PIRNR006404"/>
    </source>
</evidence>
<accession>A0A7W9M189</accession>
<dbReference type="Pfam" id="PF00571">
    <property type="entry name" value="CBS"/>
    <property type="match status" value="2"/>
</dbReference>
<evidence type="ECO:0000256" key="2">
    <source>
        <dbReference type="ARBA" id="ARBA00007931"/>
    </source>
</evidence>
<feature type="transmembrane region" description="Helical" evidence="14">
    <location>
        <begin position="218"/>
        <end position="234"/>
    </location>
</feature>
<dbReference type="GO" id="GO:0006508">
    <property type="term" value="P:proteolysis"/>
    <property type="evidence" value="ECO:0007669"/>
    <property type="project" value="UniProtKB-KW"/>
</dbReference>
<evidence type="ECO:0000256" key="15">
    <source>
        <dbReference type="PIRSR" id="PIRSR006404-1"/>
    </source>
</evidence>
<evidence type="ECO:0000313" key="19">
    <source>
        <dbReference type="EMBL" id="MBB5803666.1"/>
    </source>
</evidence>
<comment type="caution">
    <text evidence="19">The sequence shown here is derived from an EMBL/GenBank/DDBJ whole genome shotgun (WGS) entry which is preliminary data.</text>
</comment>
<dbReference type="Proteomes" id="UP000552097">
    <property type="component" value="Unassembled WGS sequence"/>
</dbReference>
<evidence type="ECO:0000313" key="20">
    <source>
        <dbReference type="Proteomes" id="UP000552097"/>
    </source>
</evidence>
<evidence type="ECO:0000256" key="11">
    <source>
        <dbReference type="ARBA" id="ARBA00023049"/>
    </source>
</evidence>
<dbReference type="SUPFAM" id="SSF54631">
    <property type="entry name" value="CBS-domain pair"/>
    <property type="match status" value="1"/>
</dbReference>
<gene>
    <name evidence="19" type="ORF">F4560_003434</name>
</gene>
<feature type="transmembrane region" description="Helical" evidence="14">
    <location>
        <begin position="189"/>
        <end position="212"/>
    </location>
</feature>
<keyword evidence="8 14" id="KW-0378">Hydrolase</keyword>
<evidence type="ECO:0000256" key="1">
    <source>
        <dbReference type="ARBA" id="ARBA00004651"/>
    </source>
</evidence>
<feature type="active site" evidence="15">
    <location>
        <position position="71"/>
    </location>
</feature>
<dbReference type="GO" id="GO:0046872">
    <property type="term" value="F:metal ion binding"/>
    <property type="evidence" value="ECO:0007669"/>
    <property type="project" value="UniProtKB-UniRule"/>
</dbReference>
<dbReference type="Pfam" id="PF02163">
    <property type="entry name" value="Peptidase_M50"/>
    <property type="match status" value="2"/>
</dbReference>
<dbReference type="CDD" id="cd06164">
    <property type="entry name" value="S2P-M50_SpoIVFB_CBS"/>
    <property type="match status" value="1"/>
</dbReference>
<feature type="transmembrane region" description="Helical" evidence="14">
    <location>
        <begin position="50"/>
        <end position="70"/>
    </location>
</feature>
<sequence length="378" mass="40183">MSTVPATIHLGRLWGIRLGLHWSVLLVVLLLVSAVGMGRFPLAYPGYDSWAYVVAGLVAATLFMLSLLAHEMAHALVARREGQKVEGITLWMLGGLASLKDRSPSPGAEFRVAAAGPATSVLLGVGFLLLTWFAVVVGAEPLIAGVPAYLALINLILAAFNLIPAAPLDGGRILSAALWRRWGDRHRAAVVSTRVGRGFGFALILLGVVTLFDGDTGGLWWMLVGIFIVVMAQAEQRQSELGAAVAGLRARDVMTAPPDTADGSVTVSDFLHATALVRRHSTFPLVDEAGRFQGLATVDRLKSVPLAERAHTALREAAWPPSEVPKVEADDPLPDLLSVMGEQADGRAVVFDQGRLVGIVSPSDISRAMVLHGRGVQR</sequence>
<dbReference type="InterPro" id="IPR000644">
    <property type="entry name" value="CBS_dom"/>
</dbReference>
<comment type="cofactor">
    <cofactor evidence="14 16">
        <name>Zn(2+)</name>
        <dbReference type="ChEBI" id="CHEBI:29105"/>
    </cofactor>
    <text evidence="14 16">Binds 1 zinc ion per subunit.</text>
</comment>
<dbReference type="SMART" id="SM00116">
    <property type="entry name" value="CBS"/>
    <property type="match status" value="2"/>
</dbReference>
<dbReference type="InterPro" id="IPR008915">
    <property type="entry name" value="Peptidase_M50"/>
</dbReference>
<evidence type="ECO:0000256" key="4">
    <source>
        <dbReference type="ARBA" id="ARBA00022670"/>
    </source>
</evidence>
<feature type="binding site" evidence="16">
    <location>
        <position position="169"/>
    </location>
    <ligand>
        <name>Zn(2+)</name>
        <dbReference type="ChEBI" id="CHEBI:29105"/>
        <note>catalytic</note>
    </ligand>
</feature>
<feature type="binding site" evidence="16">
    <location>
        <position position="74"/>
    </location>
    <ligand>
        <name>Zn(2+)</name>
        <dbReference type="ChEBI" id="CHEBI:29105"/>
        <note>catalytic</note>
    </ligand>
</feature>
<keyword evidence="4 14" id="KW-0645">Protease</keyword>
<evidence type="ECO:0000256" key="7">
    <source>
        <dbReference type="ARBA" id="ARBA00022737"/>
    </source>
</evidence>
<evidence type="ECO:0000256" key="3">
    <source>
        <dbReference type="ARBA" id="ARBA00022475"/>
    </source>
</evidence>
<dbReference type="GO" id="GO:0005886">
    <property type="term" value="C:plasma membrane"/>
    <property type="evidence" value="ECO:0007669"/>
    <property type="project" value="UniProtKB-SubCell"/>
</dbReference>
<evidence type="ECO:0000256" key="5">
    <source>
        <dbReference type="ARBA" id="ARBA00022692"/>
    </source>
</evidence>
<keyword evidence="5 14" id="KW-0812">Transmembrane</keyword>
<dbReference type="PANTHER" id="PTHR39188:SF3">
    <property type="entry name" value="STAGE IV SPORULATION PROTEIN FB"/>
    <property type="match status" value="1"/>
</dbReference>